<keyword evidence="1" id="KW-0732">Signal</keyword>
<protein>
    <submittedName>
        <fullName evidence="2">DUF4197 domain-containing protein</fullName>
    </submittedName>
</protein>
<accession>A0AAE3QRV9</accession>
<feature type="signal peptide" evidence="1">
    <location>
        <begin position="1"/>
        <end position="20"/>
    </location>
</feature>
<sequence>MQRKIAITLLTTLTFTGAFAQLSLDKLKEKVTSVTSSTTSLSESDIAKGLKEALTVGTKNASTQLNKADGFYKNPVVKIPFPEDVQKVSTKLREIGLGKKVDQFELTLNRAAEGAAKEAAPIFLNAITSMTITDAKNILTGSNDAATSYLKTKTSDKLASAFSPHIKKALDSTTATRLWTEITTTYNKLPMVKKVNTDLTKYTTDKALKGMFTIVADEELKIRKDPAARVSDILKKVFGS</sequence>
<dbReference type="RefSeq" id="WP_313980755.1">
    <property type="nucleotide sequence ID" value="NZ_JASJOS010000006.1"/>
</dbReference>
<dbReference type="Proteomes" id="UP001241110">
    <property type="component" value="Unassembled WGS sequence"/>
</dbReference>
<gene>
    <name evidence="2" type="ORF">QNI16_16450</name>
</gene>
<evidence type="ECO:0000256" key="1">
    <source>
        <dbReference type="SAM" id="SignalP"/>
    </source>
</evidence>
<dbReference type="Pfam" id="PF13852">
    <property type="entry name" value="DUF4197"/>
    <property type="match status" value="1"/>
</dbReference>
<dbReference type="InterPro" id="IPR025245">
    <property type="entry name" value="DUF4197"/>
</dbReference>
<comment type="caution">
    <text evidence="2">The sequence shown here is derived from an EMBL/GenBank/DDBJ whole genome shotgun (WGS) entry which is preliminary data.</text>
</comment>
<reference evidence="2" key="1">
    <citation type="submission" date="2023-05" db="EMBL/GenBank/DDBJ databases">
        <authorList>
            <person name="Zhang X."/>
        </authorList>
    </citation>
    <scope>NUCLEOTIDE SEQUENCE</scope>
    <source>
        <strain evidence="2">YF14B1</strain>
    </source>
</reference>
<organism evidence="2 3">
    <name type="scientific">Xanthocytophaga flava</name>
    <dbReference type="NCBI Taxonomy" id="3048013"/>
    <lineage>
        <taxon>Bacteria</taxon>
        <taxon>Pseudomonadati</taxon>
        <taxon>Bacteroidota</taxon>
        <taxon>Cytophagia</taxon>
        <taxon>Cytophagales</taxon>
        <taxon>Rhodocytophagaceae</taxon>
        <taxon>Xanthocytophaga</taxon>
    </lineage>
</organism>
<dbReference type="EMBL" id="JASJOS010000006">
    <property type="protein sequence ID" value="MDJ1482095.1"/>
    <property type="molecule type" value="Genomic_DNA"/>
</dbReference>
<dbReference type="AlphaFoldDB" id="A0AAE3QRV9"/>
<proteinExistence type="predicted"/>
<name>A0AAE3QRV9_9BACT</name>
<evidence type="ECO:0000313" key="2">
    <source>
        <dbReference type="EMBL" id="MDJ1482095.1"/>
    </source>
</evidence>
<evidence type="ECO:0000313" key="3">
    <source>
        <dbReference type="Proteomes" id="UP001241110"/>
    </source>
</evidence>
<feature type="chain" id="PRO_5041950590" evidence="1">
    <location>
        <begin position="21"/>
        <end position="240"/>
    </location>
</feature>